<dbReference type="InterPro" id="IPR000718">
    <property type="entry name" value="Peptidase_M13"/>
</dbReference>
<comment type="similarity">
    <text evidence="1">Belongs to the peptidase M13 family.</text>
</comment>
<dbReference type="Pfam" id="PF01431">
    <property type="entry name" value="Peptidase_M13"/>
    <property type="match status" value="1"/>
</dbReference>
<dbReference type="InterPro" id="IPR018497">
    <property type="entry name" value="Peptidase_M13_C"/>
</dbReference>
<accession>A0A226E929</accession>
<dbReference type="EMBL" id="LNIX01000005">
    <property type="protein sequence ID" value="OXA53537.1"/>
    <property type="molecule type" value="Genomic_DNA"/>
</dbReference>
<dbReference type="GO" id="GO:0004222">
    <property type="term" value="F:metalloendopeptidase activity"/>
    <property type="evidence" value="ECO:0007669"/>
    <property type="project" value="InterPro"/>
</dbReference>
<dbReference type="PROSITE" id="PS51885">
    <property type="entry name" value="NEPRILYSIN"/>
    <property type="match status" value="1"/>
</dbReference>
<keyword evidence="4" id="KW-1185">Reference proteome</keyword>
<dbReference type="Proteomes" id="UP000198287">
    <property type="component" value="Unassembled WGS sequence"/>
</dbReference>
<dbReference type="GO" id="GO:0005886">
    <property type="term" value="C:plasma membrane"/>
    <property type="evidence" value="ECO:0007669"/>
    <property type="project" value="TreeGrafter"/>
</dbReference>
<dbReference type="GO" id="GO:0016485">
    <property type="term" value="P:protein processing"/>
    <property type="evidence" value="ECO:0007669"/>
    <property type="project" value="TreeGrafter"/>
</dbReference>
<evidence type="ECO:0000313" key="4">
    <source>
        <dbReference type="Proteomes" id="UP000198287"/>
    </source>
</evidence>
<dbReference type="InterPro" id="IPR024079">
    <property type="entry name" value="MetalloPept_cat_dom_sf"/>
</dbReference>
<evidence type="ECO:0000256" key="1">
    <source>
        <dbReference type="ARBA" id="ARBA00007357"/>
    </source>
</evidence>
<dbReference type="AlphaFoldDB" id="A0A226E929"/>
<dbReference type="SUPFAM" id="SSF55486">
    <property type="entry name" value="Metalloproteases ('zincins'), catalytic domain"/>
    <property type="match status" value="1"/>
</dbReference>
<dbReference type="PANTHER" id="PTHR11733:SF167">
    <property type="entry name" value="FI17812P1-RELATED"/>
    <property type="match status" value="1"/>
</dbReference>
<sequence>MVNWEKTLTENVADILGNQIAFRAFMENGEVSSSPVHKKSSHFDYFGWDEFTKEQLFFISLAQEGCEAYESEEAEWERSSSQVQRDNHSPNSVRVMGMLESSRKLLIVLLGQSIIRRRNVDFF</sequence>
<dbReference type="PANTHER" id="PTHR11733">
    <property type="entry name" value="ZINC METALLOPROTEASE FAMILY M13 NEPRILYSIN-RELATED"/>
    <property type="match status" value="1"/>
</dbReference>
<gene>
    <name evidence="3" type="ORF">Fcan01_11517</name>
</gene>
<comment type="caution">
    <text evidence="3">The sequence shown here is derived from an EMBL/GenBank/DDBJ whole genome shotgun (WGS) entry which is preliminary data.</text>
</comment>
<evidence type="ECO:0000259" key="2">
    <source>
        <dbReference type="Pfam" id="PF01431"/>
    </source>
</evidence>
<feature type="domain" description="Peptidase M13 C-terminal" evidence="2">
    <location>
        <begin position="2"/>
        <end position="101"/>
    </location>
</feature>
<organism evidence="3 4">
    <name type="scientific">Folsomia candida</name>
    <name type="common">Springtail</name>
    <dbReference type="NCBI Taxonomy" id="158441"/>
    <lineage>
        <taxon>Eukaryota</taxon>
        <taxon>Metazoa</taxon>
        <taxon>Ecdysozoa</taxon>
        <taxon>Arthropoda</taxon>
        <taxon>Hexapoda</taxon>
        <taxon>Collembola</taxon>
        <taxon>Entomobryomorpha</taxon>
        <taxon>Isotomoidea</taxon>
        <taxon>Isotomidae</taxon>
        <taxon>Proisotominae</taxon>
        <taxon>Folsomia</taxon>
    </lineage>
</organism>
<name>A0A226E929_FOLCA</name>
<evidence type="ECO:0000313" key="3">
    <source>
        <dbReference type="EMBL" id="OXA53537.1"/>
    </source>
</evidence>
<protein>
    <submittedName>
        <fullName evidence="3">Membrane metallo-endopeptidase-like 1</fullName>
    </submittedName>
</protein>
<dbReference type="Gene3D" id="3.40.390.10">
    <property type="entry name" value="Collagenase (Catalytic Domain)"/>
    <property type="match status" value="1"/>
</dbReference>
<proteinExistence type="inferred from homology"/>
<dbReference type="OrthoDB" id="6475849at2759"/>
<reference evidence="3 4" key="1">
    <citation type="submission" date="2015-12" db="EMBL/GenBank/DDBJ databases">
        <title>The genome of Folsomia candida.</title>
        <authorList>
            <person name="Faddeeva A."/>
            <person name="Derks M.F."/>
            <person name="Anvar Y."/>
            <person name="Smit S."/>
            <person name="Van Straalen N."/>
            <person name="Roelofs D."/>
        </authorList>
    </citation>
    <scope>NUCLEOTIDE SEQUENCE [LARGE SCALE GENOMIC DNA]</scope>
    <source>
        <strain evidence="3 4">VU population</strain>
        <tissue evidence="3">Whole body</tissue>
    </source>
</reference>